<protein>
    <submittedName>
        <fullName evidence="1">19713_t:CDS:1</fullName>
    </submittedName>
</protein>
<dbReference type="AlphaFoldDB" id="A0A9N9JH22"/>
<dbReference type="Proteomes" id="UP000789396">
    <property type="component" value="Unassembled WGS sequence"/>
</dbReference>
<name>A0A9N9JH22_9GLOM</name>
<organism evidence="1 2">
    <name type="scientific">Racocetra fulgida</name>
    <dbReference type="NCBI Taxonomy" id="60492"/>
    <lineage>
        <taxon>Eukaryota</taxon>
        <taxon>Fungi</taxon>
        <taxon>Fungi incertae sedis</taxon>
        <taxon>Mucoromycota</taxon>
        <taxon>Glomeromycotina</taxon>
        <taxon>Glomeromycetes</taxon>
        <taxon>Diversisporales</taxon>
        <taxon>Gigasporaceae</taxon>
        <taxon>Racocetra</taxon>
    </lineage>
</organism>
<feature type="non-terminal residue" evidence="1">
    <location>
        <position position="89"/>
    </location>
</feature>
<reference evidence="1" key="1">
    <citation type="submission" date="2021-06" db="EMBL/GenBank/DDBJ databases">
        <authorList>
            <person name="Kallberg Y."/>
            <person name="Tangrot J."/>
            <person name="Rosling A."/>
        </authorList>
    </citation>
    <scope>NUCLEOTIDE SEQUENCE</scope>
    <source>
        <strain evidence="1">IN212</strain>
    </source>
</reference>
<keyword evidence="2" id="KW-1185">Reference proteome</keyword>
<evidence type="ECO:0000313" key="2">
    <source>
        <dbReference type="Proteomes" id="UP000789396"/>
    </source>
</evidence>
<proteinExistence type="predicted"/>
<accession>A0A9N9JH22</accession>
<sequence>SKYAKIKILIRDNLKQLRNLPPSINTSQSSPCARKLPKDHLPDCLKYQTYNSGVIRPAAIFIKAIIASDHDLSNKVENIGDKSDQKKFP</sequence>
<dbReference type="EMBL" id="CAJVPZ010052209">
    <property type="protein sequence ID" value="CAG8780272.1"/>
    <property type="molecule type" value="Genomic_DNA"/>
</dbReference>
<comment type="caution">
    <text evidence="1">The sequence shown here is derived from an EMBL/GenBank/DDBJ whole genome shotgun (WGS) entry which is preliminary data.</text>
</comment>
<evidence type="ECO:0000313" key="1">
    <source>
        <dbReference type="EMBL" id="CAG8780272.1"/>
    </source>
</evidence>
<gene>
    <name evidence="1" type="ORF">RFULGI_LOCUS15754</name>
</gene>